<reference evidence="1 3" key="1">
    <citation type="journal article" date="2014" name="BMC Genomics">
        <title>Genome sequence of Anopheles sinensis provides insight into genetics basis of mosquito competence for malaria parasites.</title>
        <authorList>
            <person name="Zhou D."/>
            <person name="Zhang D."/>
            <person name="Ding G."/>
            <person name="Shi L."/>
            <person name="Hou Q."/>
            <person name="Ye Y."/>
            <person name="Xu Y."/>
            <person name="Zhou H."/>
            <person name="Xiong C."/>
            <person name="Li S."/>
            <person name="Yu J."/>
            <person name="Hong S."/>
            <person name="Yu X."/>
            <person name="Zou P."/>
            <person name="Chen C."/>
            <person name="Chang X."/>
            <person name="Wang W."/>
            <person name="Lv Y."/>
            <person name="Sun Y."/>
            <person name="Ma L."/>
            <person name="Shen B."/>
            <person name="Zhu C."/>
        </authorList>
    </citation>
    <scope>NUCLEOTIDE SEQUENCE [LARGE SCALE GENOMIC DNA]</scope>
</reference>
<evidence type="ECO:0000313" key="1">
    <source>
        <dbReference type="EMBL" id="KFB50216.1"/>
    </source>
</evidence>
<accession>A0A084WJ22</accession>
<gene>
    <name evidence="1" type="ORF">ZHAS_00018285</name>
</gene>
<dbReference type="EMBL" id="ATLV01023963">
    <property type="status" value="NOT_ANNOTATED_CDS"/>
    <property type="molecule type" value="Genomic_DNA"/>
</dbReference>
<evidence type="ECO:0000313" key="2">
    <source>
        <dbReference type="EnsemblMetazoa" id="ASIC018285-PA"/>
    </source>
</evidence>
<proteinExistence type="predicted"/>
<organism evidence="1">
    <name type="scientific">Anopheles sinensis</name>
    <name type="common">Mosquito</name>
    <dbReference type="NCBI Taxonomy" id="74873"/>
    <lineage>
        <taxon>Eukaryota</taxon>
        <taxon>Metazoa</taxon>
        <taxon>Ecdysozoa</taxon>
        <taxon>Arthropoda</taxon>
        <taxon>Hexapoda</taxon>
        <taxon>Insecta</taxon>
        <taxon>Pterygota</taxon>
        <taxon>Neoptera</taxon>
        <taxon>Endopterygota</taxon>
        <taxon>Diptera</taxon>
        <taxon>Nematocera</taxon>
        <taxon>Culicoidea</taxon>
        <taxon>Culicidae</taxon>
        <taxon>Anophelinae</taxon>
        <taxon>Anopheles</taxon>
    </lineage>
</organism>
<sequence length="154" mass="16268">MCSRVGDARGTRHTVGVSIAIALLNSLSNTGQPCCFSPNTLLETRARSRGQSADDKLTAASFAIDDGCICGRSIYRPGEKGEPNPMWRADCAREMGGGVEGHLGNAFIVTCRGFVSPHAVPFSDPNGPLTHTDTVDHGSVAVTVKGRRRLKGSQ</sequence>
<keyword evidence="3" id="KW-1185">Reference proteome</keyword>
<dbReference type="EnsemblMetazoa" id="ASIC018285-RA">
    <property type="protein sequence ID" value="ASIC018285-PA"/>
    <property type="gene ID" value="ASIC018285"/>
</dbReference>
<dbReference type="EMBL" id="KE525347">
    <property type="protein sequence ID" value="KFB50216.1"/>
    <property type="molecule type" value="Genomic_DNA"/>
</dbReference>
<protein>
    <submittedName>
        <fullName evidence="1 2">UPF0397 protein</fullName>
    </submittedName>
</protein>
<name>A0A084WJ22_ANOSI</name>
<reference evidence="2" key="2">
    <citation type="submission" date="2020-05" db="UniProtKB">
        <authorList>
            <consortium name="EnsemblMetazoa"/>
        </authorList>
    </citation>
    <scope>IDENTIFICATION</scope>
</reference>
<evidence type="ECO:0000313" key="3">
    <source>
        <dbReference type="Proteomes" id="UP000030765"/>
    </source>
</evidence>
<dbReference type="AlphaFoldDB" id="A0A084WJ22"/>
<dbReference type="Proteomes" id="UP000030765">
    <property type="component" value="Unassembled WGS sequence"/>
</dbReference>
<dbReference type="VEuPathDB" id="VectorBase:ASIC018285"/>